<reference evidence="1" key="1">
    <citation type="journal article" date="2014" name="Front. Microbiol.">
        <title>High frequency of phylogenetically diverse reductive dehalogenase-homologous genes in deep subseafloor sedimentary metagenomes.</title>
        <authorList>
            <person name="Kawai M."/>
            <person name="Futagami T."/>
            <person name="Toyoda A."/>
            <person name="Takaki Y."/>
            <person name="Nishi S."/>
            <person name="Hori S."/>
            <person name="Arai W."/>
            <person name="Tsubouchi T."/>
            <person name="Morono Y."/>
            <person name="Uchiyama I."/>
            <person name="Ito T."/>
            <person name="Fujiyama A."/>
            <person name="Inagaki F."/>
            <person name="Takami H."/>
        </authorList>
    </citation>
    <scope>NUCLEOTIDE SEQUENCE</scope>
    <source>
        <strain evidence="1">Expedition CK06-06</strain>
    </source>
</reference>
<dbReference type="AlphaFoldDB" id="X0XZQ3"/>
<name>X0XZQ3_9ZZZZ</name>
<organism evidence="1">
    <name type="scientific">marine sediment metagenome</name>
    <dbReference type="NCBI Taxonomy" id="412755"/>
    <lineage>
        <taxon>unclassified sequences</taxon>
        <taxon>metagenomes</taxon>
        <taxon>ecological metagenomes</taxon>
    </lineage>
</organism>
<feature type="non-terminal residue" evidence="1">
    <location>
        <position position="1"/>
    </location>
</feature>
<dbReference type="InterPro" id="IPR043042">
    <property type="entry name" value="PLipase_B-like_dom3"/>
</dbReference>
<accession>X0XZQ3</accession>
<sequence>IATGEYTEDGKIVMAHNSFNEFEMGQFANVILDIQPDKGHRMFMQAMPGYIDSMADFFVTDAKLVGTETTIGGYNQYDAT</sequence>
<evidence type="ECO:0000313" key="1">
    <source>
        <dbReference type="EMBL" id="GAG42013.1"/>
    </source>
</evidence>
<dbReference type="EMBL" id="BARS01058850">
    <property type="protein sequence ID" value="GAG42013.1"/>
    <property type="molecule type" value="Genomic_DNA"/>
</dbReference>
<feature type="non-terminal residue" evidence="1">
    <location>
        <position position="80"/>
    </location>
</feature>
<comment type="caution">
    <text evidence="1">The sequence shown here is derived from an EMBL/GenBank/DDBJ whole genome shotgun (WGS) entry which is preliminary data.</text>
</comment>
<proteinExistence type="predicted"/>
<protein>
    <submittedName>
        <fullName evidence="1">Uncharacterized protein</fullName>
    </submittedName>
</protein>
<gene>
    <name evidence="1" type="ORF">S01H1_85593</name>
</gene>
<dbReference type="Gene3D" id="3.60.60.20">
    <property type="match status" value="1"/>
</dbReference>